<protein>
    <submittedName>
        <fullName evidence="1">Uncharacterized protein</fullName>
    </submittedName>
</protein>
<reference evidence="1 2" key="1">
    <citation type="submission" date="2018-06" db="EMBL/GenBank/DDBJ databases">
        <title>Comparative genomics of downy mildews reveals potential adaptations to biotrophy.</title>
        <authorList>
            <person name="Fletcher K."/>
            <person name="Klosterman S.J."/>
            <person name="Derevnina L."/>
            <person name="Martin F."/>
            <person name="Koike S."/>
            <person name="Reyes Chin-Wo S."/>
            <person name="Mou B."/>
            <person name="Michelmore R."/>
        </authorList>
    </citation>
    <scope>NUCLEOTIDE SEQUENCE [LARGE SCALE GENOMIC DNA]</scope>
    <source>
        <strain evidence="1 2">R13</strain>
    </source>
</reference>
<dbReference type="VEuPathDB" id="FungiDB:DD237_001065"/>
<accession>A0A3R7Z022</accession>
<dbReference type="AlphaFoldDB" id="A0A3R7Z022"/>
<dbReference type="Proteomes" id="UP000286097">
    <property type="component" value="Unassembled WGS sequence"/>
</dbReference>
<organism evidence="1 2">
    <name type="scientific">Peronospora effusa</name>
    <dbReference type="NCBI Taxonomy" id="542832"/>
    <lineage>
        <taxon>Eukaryota</taxon>
        <taxon>Sar</taxon>
        <taxon>Stramenopiles</taxon>
        <taxon>Oomycota</taxon>
        <taxon>Peronosporomycetes</taxon>
        <taxon>Peronosporales</taxon>
        <taxon>Peronosporaceae</taxon>
        <taxon>Peronospora</taxon>
    </lineage>
</organism>
<proteinExistence type="predicted"/>
<evidence type="ECO:0000313" key="2">
    <source>
        <dbReference type="Proteomes" id="UP000286097"/>
    </source>
</evidence>
<gene>
    <name evidence="1" type="ORF">DD237_001065</name>
</gene>
<comment type="caution">
    <text evidence="1">The sequence shown here is derived from an EMBL/GenBank/DDBJ whole genome shotgun (WGS) entry which is preliminary data.</text>
</comment>
<name>A0A3R7Z022_9STRA</name>
<dbReference type="EMBL" id="QKXF01000114">
    <property type="protein sequence ID" value="RQM16555.1"/>
    <property type="molecule type" value="Genomic_DNA"/>
</dbReference>
<evidence type="ECO:0000313" key="1">
    <source>
        <dbReference type="EMBL" id="RQM16555.1"/>
    </source>
</evidence>
<sequence>MSREHIFLGNCSQKNSNHFESAFPDASIFEDSSSLALEFPTSDPCPCFVTDEALRTAYLANKRGCSNSALEIPK</sequence>